<reference evidence="2 3" key="1">
    <citation type="submission" date="2019-02" db="EMBL/GenBank/DDBJ databases">
        <title>Deep-cultivation of Planctomycetes and their phenomic and genomic characterization uncovers novel biology.</title>
        <authorList>
            <person name="Wiegand S."/>
            <person name="Jogler M."/>
            <person name="Boedeker C."/>
            <person name="Pinto D."/>
            <person name="Vollmers J."/>
            <person name="Rivas-Marin E."/>
            <person name="Kohn T."/>
            <person name="Peeters S.H."/>
            <person name="Heuer A."/>
            <person name="Rast P."/>
            <person name="Oberbeckmann S."/>
            <person name="Bunk B."/>
            <person name="Jeske O."/>
            <person name="Meyerdierks A."/>
            <person name="Storesund J.E."/>
            <person name="Kallscheuer N."/>
            <person name="Luecker S."/>
            <person name="Lage O.M."/>
            <person name="Pohl T."/>
            <person name="Merkel B.J."/>
            <person name="Hornburger P."/>
            <person name="Mueller R.-W."/>
            <person name="Bruemmer F."/>
            <person name="Labrenz M."/>
            <person name="Spormann A.M."/>
            <person name="Op den Camp H."/>
            <person name="Overmann J."/>
            <person name="Amann R."/>
            <person name="Jetten M.S.M."/>
            <person name="Mascher T."/>
            <person name="Medema M.H."/>
            <person name="Devos D.P."/>
            <person name="Kaster A.-K."/>
            <person name="Ovreas L."/>
            <person name="Rohde M."/>
            <person name="Galperin M.Y."/>
            <person name="Jogler C."/>
        </authorList>
    </citation>
    <scope>NUCLEOTIDE SEQUENCE [LARGE SCALE GENOMIC DNA]</scope>
    <source>
        <strain evidence="2 3">FF011L</strain>
    </source>
</reference>
<organism evidence="2 3">
    <name type="scientific">Roseimaritima multifibrata</name>
    <dbReference type="NCBI Taxonomy" id="1930274"/>
    <lineage>
        <taxon>Bacteria</taxon>
        <taxon>Pseudomonadati</taxon>
        <taxon>Planctomycetota</taxon>
        <taxon>Planctomycetia</taxon>
        <taxon>Pirellulales</taxon>
        <taxon>Pirellulaceae</taxon>
        <taxon>Roseimaritima</taxon>
    </lineage>
</organism>
<proteinExistence type="predicted"/>
<dbReference type="GO" id="GO:0016810">
    <property type="term" value="F:hydrolase activity, acting on carbon-nitrogen (but not peptide) bonds"/>
    <property type="evidence" value="ECO:0007669"/>
    <property type="project" value="InterPro"/>
</dbReference>
<gene>
    <name evidence="2" type="ORF">FF011L_44020</name>
</gene>
<dbReference type="Pfam" id="PF01522">
    <property type="entry name" value="Polysacc_deac_1"/>
    <property type="match status" value="1"/>
</dbReference>
<dbReference type="EMBL" id="CP036262">
    <property type="protein sequence ID" value="QDS95604.1"/>
    <property type="molecule type" value="Genomic_DNA"/>
</dbReference>
<dbReference type="InterPro" id="IPR002509">
    <property type="entry name" value="NODB_dom"/>
</dbReference>
<sequence>MSRLIASLSLDLDNQWAYLRAAGRDHWETSDSYFPQVIPRIVQTLQELNLPLTTFLVGRDLVHPDRCESISQLTELSEWEFANHSFNHEPWLHTLAESEIAAEIDETSEAIKQNWGTAPVGFRGPGFSCPPAVLGILAERGFRYDASVFPTSMAPVARAYYMMKTGLRGADRDRASQLYGGWKAMRQPNRPFQRTINATNLWEIPVTVMPGSRTPIHFSYLTYLASFSKLAAKQYFRTTLRLCQMSGTSPSLLLHPPDFMGAEDAGEMSFFPAMKMRRESKLGILRWALGKLANQFDVRTLRSQVDSLDGGHKE</sequence>
<dbReference type="PANTHER" id="PTHR47561:SF1">
    <property type="entry name" value="POLYSACCHARIDE DEACETYLASE FAMILY PROTEIN (AFU_ORTHOLOGUE AFUA_6G05030)"/>
    <property type="match status" value="1"/>
</dbReference>
<dbReference type="InterPro" id="IPR011330">
    <property type="entry name" value="Glyco_hydro/deAcase_b/a-brl"/>
</dbReference>
<dbReference type="AlphaFoldDB" id="A0A517ML49"/>
<dbReference type="PANTHER" id="PTHR47561">
    <property type="entry name" value="POLYSACCHARIDE DEACETYLASE FAMILY PROTEIN (AFU_ORTHOLOGUE AFUA_6G05030)"/>
    <property type="match status" value="1"/>
</dbReference>
<dbReference type="CDD" id="cd10940">
    <property type="entry name" value="CE4_PuuE_HpPgdA_like_1"/>
    <property type="match status" value="1"/>
</dbReference>
<name>A0A517ML49_9BACT</name>
<dbReference type="KEGG" id="rml:FF011L_44020"/>
<evidence type="ECO:0000259" key="1">
    <source>
        <dbReference type="PROSITE" id="PS51677"/>
    </source>
</evidence>
<protein>
    <submittedName>
        <fullName evidence="2">Polysaccharide deacetylase</fullName>
    </submittedName>
</protein>
<dbReference type="Proteomes" id="UP000320672">
    <property type="component" value="Chromosome"/>
</dbReference>
<keyword evidence="3" id="KW-1185">Reference proteome</keyword>
<feature type="domain" description="NodB homology" evidence="1">
    <location>
        <begin position="24"/>
        <end position="153"/>
    </location>
</feature>
<dbReference type="GO" id="GO:0005975">
    <property type="term" value="P:carbohydrate metabolic process"/>
    <property type="evidence" value="ECO:0007669"/>
    <property type="project" value="InterPro"/>
</dbReference>
<accession>A0A517ML49</accession>
<dbReference type="Gene3D" id="3.20.20.370">
    <property type="entry name" value="Glycoside hydrolase/deacetylase"/>
    <property type="match status" value="1"/>
</dbReference>
<evidence type="ECO:0000313" key="3">
    <source>
        <dbReference type="Proteomes" id="UP000320672"/>
    </source>
</evidence>
<dbReference type="OrthoDB" id="9763050at2"/>
<dbReference type="RefSeq" id="WP_145353835.1">
    <property type="nucleotide sequence ID" value="NZ_CP036262.1"/>
</dbReference>
<evidence type="ECO:0000313" key="2">
    <source>
        <dbReference type="EMBL" id="QDS95604.1"/>
    </source>
</evidence>
<dbReference type="PROSITE" id="PS51677">
    <property type="entry name" value="NODB"/>
    <property type="match status" value="1"/>
</dbReference>
<dbReference type="SUPFAM" id="SSF88713">
    <property type="entry name" value="Glycoside hydrolase/deacetylase"/>
    <property type="match status" value="1"/>
</dbReference>